<organism evidence="2 3">
    <name type="scientific">Actinopolymorpha rutila</name>
    <dbReference type="NCBI Taxonomy" id="446787"/>
    <lineage>
        <taxon>Bacteria</taxon>
        <taxon>Bacillati</taxon>
        <taxon>Actinomycetota</taxon>
        <taxon>Actinomycetes</taxon>
        <taxon>Propionibacteriales</taxon>
        <taxon>Actinopolymorphaceae</taxon>
        <taxon>Actinopolymorpha</taxon>
    </lineage>
</organism>
<evidence type="ECO:0000259" key="1">
    <source>
        <dbReference type="Pfam" id="PF01636"/>
    </source>
</evidence>
<keyword evidence="3" id="KW-1185">Reference proteome</keyword>
<dbReference type="InterPro" id="IPR011009">
    <property type="entry name" value="Kinase-like_dom_sf"/>
</dbReference>
<keyword evidence="2" id="KW-0808">Transferase</keyword>
<name>A0A852ZF93_9ACTN</name>
<dbReference type="Gene3D" id="1.10.510.10">
    <property type="entry name" value="Transferase(Phosphotransferase) domain 1"/>
    <property type="match status" value="1"/>
</dbReference>
<dbReference type="SUPFAM" id="SSF56112">
    <property type="entry name" value="Protein kinase-like (PK-like)"/>
    <property type="match status" value="1"/>
</dbReference>
<evidence type="ECO:0000313" key="2">
    <source>
        <dbReference type="EMBL" id="NYH87640.1"/>
    </source>
</evidence>
<dbReference type="Proteomes" id="UP000579605">
    <property type="component" value="Unassembled WGS sequence"/>
</dbReference>
<dbReference type="AlphaFoldDB" id="A0A852ZF93"/>
<protein>
    <submittedName>
        <fullName evidence="2">Ser/Thr protein kinase RdoA (MazF antagonist)</fullName>
    </submittedName>
</protein>
<dbReference type="GO" id="GO:0016301">
    <property type="term" value="F:kinase activity"/>
    <property type="evidence" value="ECO:0007669"/>
    <property type="project" value="UniProtKB-KW"/>
</dbReference>
<reference evidence="2 3" key="1">
    <citation type="submission" date="2020-07" db="EMBL/GenBank/DDBJ databases">
        <title>Sequencing the genomes of 1000 actinobacteria strains.</title>
        <authorList>
            <person name="Klenk H.-P."/>
        </authorList>
    </citation>
    <scope>NUCLEOTIDE SEQUENCE [LARGE SCALE GENOMIC DNA]</scope>
    <source>
        <strain evidence="2 3">DSM 18448</strain>
    </source>
</reference>
<accession>A0A852ZF93</accession>
<dbReference type="EMBL" id="JACBZH010000001">
    <property type="protein sequence ID" value="NYH87640.1"/>
    <property type="molecule type" value="Genomic_DNA"/>
</dbReference>
<dbReference type="Pfam" id="PF01636">
    <property type="entry name" value="APH"/>
    <property type="match status" value="1"/>
</dbReference>
<dbReference type="InterPro" id="IPR002575">
    <property type="entry name" value="Aminoglycoside_PTrfase"/>
</dbReference>
<proteinExistence type="predicted"/>
<keyword evidence="2" id="KW-0418">Kinase</keyword>
<feature type="domain" description="Aminoglycoside phosphotransferase" evidence="1">
    <location>
        <begin position="7"/>
        <end position="163"/>
    </location>
</feature>
<sequence length="244" mass="27064">MPAPIRTLNGEFYTASGPRPYAVFPFVRGREAVDDDWRLTAEALKSVHDLAGVDLPATTMDEPEIWQLRERLDHPWIRDRRREVAASIYRLEATIERARAKVVRHVVCHRDFGGSNLLIDGGQVVAILDWAQAVLGPREHDVWMAAEGRHGSSFLAAYGANDLDVDHIEYALLARALRDMAGRVLQEVDRPGVDTWGFDRIARLDRDLAMFGPYCTGRATPGRSCRVANVGSPRRPGRGGAGGV</sequence>
<gene>
    <name evidence="2" type="ORF">F4554_000278</name>
</gene>
<evidence type="ECO:0000313" key="3">
    <source>
        <dbReference type="Proteomes" id="UP000579605"/>
    </source>
</evidence>
<comment type="caution">
    <text evidence="2">The sequence shown here is derived from an EMBL/GenBank/DDBJ whole genome shotgun (WGS) entry which is preliminary data.</text>
</comment>